<dbReference type="Proteomes" id="UP000623172">
    <property type="component" value="Unassembled WGS sequence"/>
</dbReference>
<name>A0A926D4U3_9FIRM</name>
<dbReference type="Pfam" id="PF04545">
    <property type="entry name" value="Sigma70_r4"/>
    <property type="match status" value="1"/>
</dbReference>
<dbReference type="SUPFAM" id="SSF88659">
    <property type="entry name" value="Sigma3 and sigma4 domains of RNA polymerase sigma factors"/>
    <property type="match status" value="1"/>
</dbReference>
<sequence>MIDIHTVRNLRLHIEGLQERIARIRASLEGSAIRIRDLPGGASKERDRMATDVARLLELEEQLKAQVLEYETELIVIDEALATLPSLEQEIMRLRYVDGLKWWEVGNRLNYSEDWCKELHRKALHRLENTHDNPL</sequence>
<dbReference type="Gene3D" id="1.20.140.160">
    <property type="match status" value="1"/>
</dbReference>
<reference evidence="2" key="1">
    <citation type="submission" date="2020-08" db="EMBL/GenBank/DDBJ databases">
        <title>Genome public.</title>
        <authorList>
            <person name="Liu C."/>
            <person name="Sun Q."/>
        </authorList>
    </citation>
    <scope>NUCLEOTIDE SEQUENCE</scope>
    <source>
        <strain evidence="2">NSJ-53</strain>
    </source>
</reference>
<evidence type="ECO:0000313" key="3">
    <source>
        <dbReference type="Proteomes" id="UP000623172"/>
    </source>
</evidence>
<comment type="caution">
    <text evidence="2">The sequence shown here is derived from an EMBL/GenBank/DDBJ whole genome shotgun (WGS) entry which is preliminary data.</text>
</comment>
<dbReference type="GO" id="GO:0006352">
    <property type="term" value="P:DNA-templated transcription initiation"/>
    <property type="evidence" value="ECO:0007669"/>
    <property type="project" value="InterPro"/>
</dbReference>
<dbReference type="RefSeq" id="WP_249316363.1">
    <property type="nucleotide sequence ID" value="NZ_JACRSR010000003.1"/>
</dbReference>
<dbReference type="GO" id="GO:0003700">
    <property type="term" value="F:DNA-binding transcription factor activity"/>
    <property type="evidence" value="ECO:0007669"/>
    <property type="project" value="InterPro"/>
</dbReference>
<keyword evidence="3" id="KW-1185">Reference proteome</keyword>
<evidence type="ECO:0000259" key="1">
    <source>
        <dbReference type="Pfam" id="PF04545"/>
    </source>
</evidence>
<evidence type="ECO:0000313" key="2">
    <source>
        <dbReference type="EMBL" id="MBC8531743.1"/>
    </source>
</evidence>
<dbReference type="InterPro" id="IPR013324">
    <property type="entry name" value="RNA_pol_sigma_r3/r4-like"/>
</dbReference>
<dbReference type="InterPro" id="IPR007630">
    <property type="entry name" value="RNA_pol_sigma70_r4"/>
</dbReference>
<feature type="domain" description="RNA polymerase sigma-70 region 4" evidence="1">
    <location>
        <begin position="80"/>
        <end position="127"/>
    </location>
</feature>
<proteinExistence type="predicted"/>
<protein>
    <recommendedName>
        <fullName evidence="1">RNA polymerase sigma-70 region 4 domain-containing protein</fullName>
    </recommendedName>
</protein>
<organism evidence="2 3">
    <name type="scientific">Gehongia tenuis</name>
    <dbReference type="NCBI Taxonomy" id="2763655"/>
    <lineage>
        <taxon>Bacteria</taxon>
        <taxon>Bacillati</taxon>
        <taxon>Bacillota</taxon>
        <taxon>Clostridia</taxon>
        <taxon>Christensenellales</taxon>
        <taxon>Christensenellaceae</taxon>
        <taxon>Gehongia</taxon>
    </lineage>
</organism>
<dbReference type="EMBL" id="JACRSR010000003">
    <property type="protein sequence ID" value="MBC8531743.1"/>
    <property type="molecule type" value="Genomic_DNA"/>
</dbReference>
<accession>A0A926D4U3</accession>
<dbReference type="AlphaFoldDB" id="A0A926D4U3"/>
<gene>
    <name evidence="2" type="ORF">H8696_07765</name>
</gene>